<comment type="caution">
    <text evidence="12">The sequence shown here is derived from an EMBL/GenBank/DDBJ whole genome shotgun (WGS) entry which is preliminary data.</text>
</comment>
<dbReference type="NCBIfam" id="NF004014">
    <property type="entry name" value="PRK05477.1-4"/>
    <property type="match status" value="1"/>
</dbReference>
<dbReference type="OrthoDB" id="9804078at2"/>
<dbReference type="InterPro" id="IPR042114">
    <property type="entry name" value="GatB_C_1"/>
</dbReference>
<keyword evidence="4 10" id="KW-0547">Nucleotide-binding</keyword>
<dbReference type="AlphaFoldDB" id="A0A845L7N3"/>
<evidence type="ECO:0000313" key="13">
    <source>
        <dbReference type="Proteomes" id="UP000463470"/>
    </source>
</evidence>
<evidence type="ECO:0000256" key="10">
    <source>
        <dbReference type="HAMAP-Rule" id="MF_00121"/>
    </source>
</evidence>
<dbReference type="InterPro" id="IPR014746">
    <property type="entry name" value="Gln_synth/guanido_kin_cat_dom"/>
</dbReference>
<dbReference type="EC" id="6.3.5.-" evidence="10"/>
<dbReference type="Pfam" id="PF02934">
    <property type="entry name" value="GatB_N"/>
    <property type="match status" value="1"/>
</dbReference>
<comment type="catalytic activity">
    <reaction evidence="8 10">
        <text>L-aspartyl-tRNA(Asn) + L-glutamine + ATP + H2O = L-asparaginyl-tRNA(Asn) + L-glutamate + ADP + phosphate + 2 H(+)</text>
        <dbReference type="Rhea" id="RHEA:14513"/>
        <dbReference type="Rhea" id="RHEA-COMP:9674"/>
        <dbReference type="Rhea" id="RHEA-COMP:9677"/>
        <dbReference type="ChEBI" id="CHEBI:15377"/>
        <dbReference type="ChEBI" id="CHEBI:15378"/>
        <dbReference type="ChEBI" id="CHEBI:29985"/>
        <dbReference type="ChEBI" id="CHEBI:30616"/>
        <dbReference type="ChEBI" id="CHEBI:43474"/>
        <dbReference type="ChEBI" id="CHEBI:58359"/>
        <dbReference type="ChEBI" id="CHEBI:78515"/>
        <dbReference type="ChEBI" id="CHEBI:78516"/>
        <dbReference type="ChEBI" id="CHEBI:456216"/>
    </reaction>
</comment>
<comment type="subunit">
    <text evidence="2 10">Heterotrimer of A, B and C subunits.</text>
</comment>
<dbReference type="GO" id="GO:0006412">
    <property type="term" value="P:translation"/>
    <property type="evidence" value="ECO:0007669"/>
    <property type="project" value="UniProtKB-UniRule"/>
</dbReference>
<dbReference type="NCBIfam" id="TIGR00133">
    <property type="entry name" value="gatB"/>
    <property type="match status" value="1"/>
</dbReference>
<reference evidence="12 13" key="1">
    <citation type="submission" date="2020-01" db="EMBL/GenBank/DDBJ databases">
        <title>Whole-genome sequence of Heliobacterium undosum DSM 13378.</title>
        <authorList>
            <person name="Kyndt J.A."/>
            <person name="Meyer T.E."/>
        </authorList>
    </citation>
    <scope>NUCLEOTIDE SEQUENCE [LARGE SCALE GENOMIC DNA]</scope>
    <source>
        <strain evidence="12 13">DSM 13378</strain>
    </source>
</reference>
<sequence length="501" mass="55529">MERDFDFEIVMGLEVHAELHTKSKIFCGCTTEFGGEQNTHVCPVCLGLPGVLPVLNRQVVDYAMKAGLALNCEIAEFSKFDRKNYFYPDLPKAYQISQYDLPIAKDGYIEIEAGGKKKRIGITRVHMEEDAGKLVHAGAANLAGADYSLADYNRTGVPLIEIVSEPDIRSIEEAIAYLEQMKAILEYTEVSDCKMEQGSLRCDANVSLRPWGQKEFGTKAELKNMNSFKALQRALEYEIERQAEILREGGKIVQETRMWDEAKGMTISLRSKEEAHDYRYFPDPDLVPIVISREWVDKVRQTLPELPQARRLRLVQSYGLPQYDADIIVGSKAMADYFDAACSAYGIAVAAGTEADSKGKERAKQISNYMMGELTRFLNATEKGFQDSPISLDNLVGLLRLLEEGTISTKIAKTVFEEMFATGKAAKTVVEEKGLVQISDEGAIAAVIREILAANPSVVADYKAGKEKAMGFLVGQAMKATKGKANPGLVNKLLKEELAKM</sequence>
<organism evidence="12 13">
    <name type="scientific">Heliomicrobium undosum</name>
    <dbReference type="NCBI Taxonomy" id="121734"/>
    <lineage>
        <taxon>Bacteria</taxon>
        <taxon>Bacillati</taxon>
        <taxon>Bacillota</taxon>
        <taxon>Clostridia</taxon>
        <taxon>Eubacteriales</taxon>
        <taxon>Heliobacteriaceae</taxon>
        <taxon>Heliomicrobium</taxon>
    </lineage>
</organism>
<dbReference type="GO" id="GO:0005524">
    <property type="term" value="F:ATP binding"/>
    <property type="evidence" value="ECO:0007669"/>
    <property type="project" value="UniProtKB-KW"/>
</dbReference>
<keyword evidence="12" id="KW-0808">Transferase</keyword>
<name>A0A845L7N3_9FIRM</name>
<keyword evidence="5 10" id="KW-0067">ATP-binding</keyword>
<evidence type="ECO:0000313" key="12">
    <source>
        <dbReference type="EMBL" id="MZP30814.1"/>
    </source>
</evidence>
<feature type="domain" description="Asn/Gln amidotransferase" evidence="11">
    <location>
        <begin position="336"/>
        <end position="498"/>
    </location>
</feature>
<evidence type="ECO:0000259" key="11">
    <source>
        <dbReference type="SMART" id="SM00845"/>
    </source>
</evidence>
<dbReference type="GO" id="GO:0016740">
    <property type="term" value="F:transferase activity"/>
    <property type="evidence" value="ECO:0007669"/>
    <property type="project" value="UniProtKB-KW"/>
</dbReference>
<dbReference type="SUPFAM" id="SSF55931">
    <property type="entry name" value="Glutamine synthetase/guanido kinase"/>
    <property type="match status" value="1"/>
</dbReference>
<evidence type="ECO:0000256" key="9">
    <source>
        <dbReference type="ARBA" id="ARBA00047913"/>
    </source>
</evidence>
<dbReference type="PANTHER" id="PTHR11659:SF0">
    <property type="entry name" value="GLUTAMYL-TRNA(GLN) AMIDOTRANSFERASE SUBUNIT B, MITOCHONDRIAL"/>
    <property type="match status" value="1"/>
</dbReference>
<dbReference type="GO" id="GO:0070681">
    <property type="term" value="P:glutaminyl-tRNAGln biosynthesis via transamidation"/>
    <property type="evidence" value="ECO:0007669"/>
    <property type="project" value="TreeGrafter"/>
</dbReference>
<dbReference type="InterPro" id="IPR018027">
    <property type="entry name" value="Asn/Gln_amidotransferase"/>
</dbReference>
<evidence type="ECO:0000256" key="3">
    <source>
        <dbReference type="ARBA" id="ARBA00022598"/>
    </source>
</evidence>
<gene>
    <name evidence="10 12" type="primary">gatB</name>
    <name evidence="12" type="ORF">GTO91_13935</name>
</gene>
<evidence type="ECO:0000256" key="8">
    <source>
        <dbReference type="ARBA" id="ARBA00047380"/>
    </source>
</evidence>
<dbReference type="Gene3D" id="1.10.10.410">
    <property type="match status" value="1"/>
</dbReference>
<evidence type="ECO:0000256" key="1">
    <source>
        <dbReference type="ARBA" id="ARBA00005306"/>
    </source>
</evidence>
<proteinExistence type="inferred from homology"/>
<dbReference type="InterPro" id="IPR023168">
    <property type="entry name" value="GatB_Yqey_C_2"/>
</dbReference>
<dbReference type="InterPro" id="IPR003789">
    <property type="entry name" value="Asn/Gln_tRNA_amidoTrase-B-like"/>
</dbReference>
<evidence type="ECO:0000256" key="5">
    <source>
        <dbReference type="ARBA" id="ARBA00022840"/>
    </source>
</evidence>
<dbReference type="Gene3D" id="1.10.150.380">
    <property type="entry name" value="GatB domain, N-terminal subdomain"/>
    <property type="match status" value="1"/>
</dbReference>
<keyword evidence="13" id="KW-1185">Reference proteome</keyword>
<keyword evidence="3 10" id="KW-0436">Ligase</keyword>
<dbReference type="Pfam" id="PF02637">
    <property type="entry name" value="GatB_Yqey"/>
    <property type="match status" value="1"/>
</dbReference>
<evidence type="ECO:0000256" key="2">
    <source>
        <dbReference type="ARBA" id="ARBA00011123"/>
    </source>
</evidence>
<dbReference type="FunFam" id="1.10.10.410:FF:000001">
    <property type="entry name" value="Aspartyl/glutamyl-tRNA(Asn/Gln) amidotransferase subunit B"/>
    <property type="match status" value="1"/>
</dbReference>
<dbReference type="EMBL" id="WXEY01000019">
    <property type="protein sequence ID" value="MZP30814.1"/>
    <property type="molecule type" value="Genomic_DNA"/>
</dbReference>
<dbReference type="InterPro" id="IPR017959">
    <property type="entry name" value="Asn/Gln-tRNA_amidoTrfase_suB/E"/>
</dbReference>
<evidence type="ECO:0000256" key="4">
    <source>
        <dbReference type="ARBA" id="ARBA00022741"/>
    </source>
</evidence>
<accession>A0A845L7N3</accession>
<evidence type="ECO:0000256" key="6">
    <source>
        <dbReference type="ARBA" id="ARBA00022917"/>
    </source>
</evidence>
<protein>
    <recommendedName>
        <fullName evidence="10">Aspartyl/glutamyl-tRNA(Asn/Gln) amidotransferase subunit B</fullName>
        <shortName evidence="10">Asp/Glu-ADT subunit B</shortName>
        <ecNumber evidence="10">6.3.5.-</ecNumber>
    </recommendedName>
</protein>
<dbReference type="SUPFAM" id="SSF89095">
    <property type="entry name" value="GatB/YqeY motif"/>
    <property type="match status" value="1"/>
</dbReference>
<keyword evidence="6 10" id="KW-0648">Protein biosynthesis</keyword>
<dbReference type="SMART" id="SM00845">
    <property type="entry name" value="GatB_Yqey"/>
    <property type="match status" value="1"/>
</dbReference>
<comment type="similarity">
    <text evidence="1 10">Belongs to the GatB/GatE family. GatB subfamily.</text>
</comment>
<dbReference type="PANTHER" id="PTHR11659">
    <property type="entry name" value="GLUTAMYL-TRNA GLN AMIDOTRANSFERASE SUBUNIT B MITOCHONDRIAL AND PROKARYOTIC PET112-RELATED"/>
    <property type="match status" value="1"/>
</dbReference>
<dbReference type="HAMAP" id="MF_00121">
    <property type="entry name" value="GatB"/>
    <property type="match status" value="1"/>
</dbReference>
<evidence type="ECO:0000256" key="7">
    <source>
        <dbReference type="ARBA" id="ARBA00024799"/>
    </source>
</evidence>
<dbReference type="RefSeq" id="WP_161259356.1">
    <property type="nucleotide sequence ID" value="NZ_WXEY01000019.1"/>
</dbReference>
<dbReference type="InterPro" id="IPR017958">
    <property type="entry name" value="Gln-tRNA_amidoTrfase_suB_CS"/>
</dbReference>
<dbReference type="Proteomes" id="UP000463470">
    <property type="component" value="Unassembled WGS sequence"/>
</dbReference>
<dbReference type="InterPro" id="IPR006075">
    <property type="entry name" value="Asn/Gln-tRNA_Trfase_suB/E_cat"/>
</dbReference>
<comment type="function">
    <text evidence="7 10">Allows the formation of correctly charged Asn-tRNA(Asn) or Gln-tRNA(Gln) through the transamidation of misacylated Asp-tRNA(Asn) or Glu-tRNA(Gln) in organisms which lack either or both of asparaginyl-tRNA or glutaminyl-tRNA synthetases. The reaction takes place in the presence of glutamine and ATP through an activated phospho-Asp-tRNA(Asn) or phospho-Glu-tRNA(Gln).</text>
</comment>
<dbReference type="PROSITE" id="PS01234">
    <property type="entry name" value="GATB"/>
    <property type="match status" value="1"/>
</dbReference>
<dbReference type="NCBIfam" id="NF004012">
    <property type="entry name" value="PRK05477.1-2"/>
    <property type="match status" value="1"/>
</dbReference>
<dbReference type="InterPro" id="IPR004413">
    <property type="entry name" value="GatB"/>
</dbReference>
<comment type="catalytic activity">
    <reaction evidence="9 10">
        <text>L-glutamyl-tRNA(Gln) + L-glutamine + ATP + H2O = L-glutaminyl-tRNA(Gln) + L-glutamate + ADP + phosphate + H(+)</text>
        <dbReference type="Rhea" id="RHEA:17521"/>
        <dbReference type="Rhea" id="RHEA-COMP:9681"/>
        <dbReference type="Rhea" id="RHEA-COMP:9684"/>
        <dbReference type="ChEBI" id="CHEBI:15377"/>
        <dbReference type="ChEBI" id="CHEBI:15378"/>
        <dbReference type="ChEBI" id="CHEBI:29985"/>
        <dbReference type="ChEBI" id="CHEBI:30616"/>
        <dbReference type="ChEBI" id="CHEBI:43474"/>
        <dbReference type="ChEBI" id="CHEBI:58359"/>
        <dbReference type="ChEBI" id="CHEBI:78520"/>
        <dbReference type="ChEBI" id="CHEBI:78521"/>
        <dbReference type="ChEBI" id="CHEBI:456216"/>
    </reaction>
</comment>
<dbReference type="GO" id="GO:0050567">
    <property type="term" value="F:glutaminyl-tRNA synthase (glutamine-hydrolyzing) activity"/>
    <property type="evidence" value="ECO:0007669"/>
    <property type="project" value="UniProtKB-UniRule"/>
</dbReference>